<name>A0A0C1D2X1_9SPHI</name>
<protein>
    <submittedName>
        <fullName evidence="7">Uncharacterized protein</fullName>
    </submittedName>
</protein>
<dbReference type="SUPFAM" id="SSF49464">
    <property type="entry name" value="Carboxypeptidase regulatory domain-like"/>
    <property type="match status" value="1"/>
</dbReference>
<dbReference type="Gene3D" id="2.170.130.10">
    <property type="entry name" value="TonB-dependent receptor, plug domain"/>
    <property type="match status" value="1"/>
</dbReference>
<dbReference type="Pfam" id="PF07715">
    <property type="entry name" value="Plug"/>
    <property type="match status" value="1"/>
</dbReference>
<dbReference type="AlphaFoldDB" id="A0A0C1D2X1"/>
<keyword evidence="4" id="KW-0812">Transmembrane</keyword>
<organism evidence="7 8">
    <name type="scientific">Pedobacter kyungheensis</name>
    <dbReference type="NCBI Taxonomy" id="1069985"/>
    <lineage>
        <taxon>Bacteria</taxon>
        <taxon>Pseudomonadati</taxon>
        <taxon>Bacteroidota</taxon>
        <taxon>Sphingobacteriia</taxon>
        <taxon>Sphingobacteriales</taxon>
        <taxon>Sphingobacteriaceae</taxon>
        <taxon>Pedobacter</taxon>
    </lineage>
</organism>
<dbReference type="PROSITE" id="PS52016">
    <property type="entry name" value="TONB_DEPENDENT_REC_3"/>
    <property type="match status" value="1"/>
</dbReference>
<feature type="domain" description="TonB-dependent receptor plug" evidence="6">
    <location>
        <begin position="210"/>
        <end position="315"/>
    </location>
</feature>
<evidence type="ECO:0000256" key="3">
    <source>
        <dbReference type="ARBA" id="ARBA00023237"/>
    </source>
</evidence>
<evidence type="ECO:0000256" key="2">
    <source>
        <dbReference type="ARBA" id="ARBA00023136"/>
    </source>
</evidence>
<evidence type="ECO:0000313" key="8">
    <source>
        <dbReference type="Proteomes" id="UP000031246"/>
    </source>
</evidence>
<dbReference type="Pfam" id="PF13715">
    <property type="entry name" value="CarbopepD_reg_2"/>
    <property type="match status" value="1"/>
</dbReference>
<keyword evidence="3 4" id="KW-0998">Cell outer membrane</keyword>
<evidence type="ECO:0000313" key="7">
    <source>
        <dbReference type="EMBL" id="KIA91241.1"/>
    </source>
</evidence>
<dbReference type="NCBIfam" id="TIGR04057">
    <property type="entry name" value="SusC_RagA_signa"/>
    <property type="match status" value="1"/>
</dbReference>
<dbReference type="InterPro" id="IPR008969">
    <property type="entry name" value="CarboxyPept-like_regulatory"/>
</dbReference>
<dbReference type="InterPro" id="IPR039426">
    <property type="entry name" value="TonB-dep_rcpt-like"/>
</dbReference>
<dbReference type="InterPro" id="IPR011662">
    <property type="entry name" value="Secretin/TonB_short_N"/>
</dbReference>
<accession>A0A0C1D2X1</accession>
<dbReference type="Proteomes" id="UP000031246">
    <property type="component" value="Unassembled WGS sequence"/>
</dbReference>
<keyword evidence="8" id="KW-1185">Reference proteome</keyword>
<proteinExistence type="inferred from homology"/>
<dbReference type="GO" id="GO:0009279">
    <property type="term" value="C:cell outer membrane"/>
    <property type="evidence" value="ECO:0007669"/>
    <property type="project" value="UniProtKB-SubCell"/>
</dbReference>
<comment type="subcellular location">
    <subcellularLocation>
        <location evidence="4">Cell outer membrane</location>
        <topology evidence="4">Multi-pass membrane protein</topology>
    </subcellularLocation>
</comment>
<feature type="domain" description="Secretin/TonB short N-terminal" evidence="5">
    <location>
        <begin position="46"/>
        <end position="97"/>
    </location>
</feature>
<dbReference type="Gene3D" id="2.60.40.1120">
    <property type="entry name" value="Carboxypeptidase-like, regulatory domain"/>
    <property type="match status" value="1"/>
</dbReference>
<dbReference type="InterPro" id="IPR037066">
    <property type="entry name" value="Plug_dom_sf"/>
</dbReference>
<evidence type="ECO:0000256" key="4">
    <source>
        <dbReference type="PROSITE-ProRule" id="PRU01360"/>
    </source>
</evidence>
<comment type="caution">
    <text evidence="7">The sequence shown here is derived from an EMBL/GenBank/DDBJ whole genome shotgun (WGS) entry which is preliminary data.</text>
</comment>
<dbReference type="NCBIfam" id="TIGR04056">
    <property type="entry name" value="OMP_RagA_SusC"/>
    <property type="match status" value="1"/>
</dbReference>
<dbReference type="SUPFAM" id="SSF56935">
    <property type="entry name" value="Porins"/>
    <property type="match status" value="1"/>
</dbReference>
<comment type="similarity">
    <text evidence="4">Belongs to the TonB-dependent receptor family.</text>
</comment>
<keyword evidence="4" id="KW-1134">Transmembrane beta strand</keyword>
<keyword evidence="2 4" id="KW-0472">Membrane</keyword>
<dbReference type="InterPro" id="IPR023996">
    <property type="entry name" value="TonB-dep_OMP_SusC/RagA"/>
</dbReference>
<evidence type="ECO:0000256" key="1">
    <source>
        <dbReference type="ARBA" id="ARBA00022448"/>
    </source>
</evidence>
<evidence type="ECO:0000259" key="6">
    <source>
        <dbReference type="Pfam" id="PF07715"/>
    </source>
</evidence>
<reference evidence="7 8" key="1">
    <citation type="submission" date="2014-10" db="EMBL/GenBank/DDBJ databases">
        <title>Pedobacter Kyungheensis.</title>
        <authorList>
            <person name="Anderson B.M."/>
            <person name="Newman J.D."/>
        </authorList>
    </citation>
    <scope>NUCLEOTIDE SEQUENCE [LARGE SCALE GENOMIC DNA]</scope>
    <source>
        <strain evidence="7 8">KACC 16221</strain>
    </source>
</reference>
<dbReference type="FunFam" id="2.170.130.10:FF:000003">
    <property type="entry name" value="SusC/RagA family TonB-linked outer membrane protein"/>
    <property type="match status" value="1"/>
</dbReference>
<dbReference type="InterPro" id="IPR012910">
    <property type="entry name" value="Plug_dom"/>
</dbReference>
<keyword evidence="1 4" id="KW-0813">Transport</keyword>
<dbReference type="InterPro" id="IPR023997">
    <property type="entry name" value="TonB-dep_OMP_SusC/RagA_CS"/>
</dbReference>
<gene>
    <name evidence="7" type="ORF">OC25_22500</name>
</gene>
<dbReference type="RefSeq" id="WP_039481018.1">
    <property type="nucleotide sequence ID" value="NZ_JSYN01000032.1"/>
</dbReference>
<dbReference type="Pfam" id="PF07660">
    <property type="entry name" value="STN"/>
    <property type="match status" value="1"/>
</dbReference>
<sequence length="1106" mass="122836">MKLTTLLLIVTIMQVSAVSYAQRLTFKQRNVSIARIFEEIEKQTGYDVFYLPKVLKTSRTIDADFNNSSLDQVMKTCLMNQPLAFTIDERTIVITKKEQPIPDQRPAIPKPVLEQAKYKVNGTVKDELGAPLPNVTVRVMHTKNGIQTNLNGKYTIDVEATDTLEFLYVGYKRAEVAVRNRVDIDITLEPESGSLNEIAVIGFGRQKKVSVVGAQATIKPEELKVPVRDLTSALAGRLAGVVSTQRGGAPGADGANIFIRGIATFASSPQSPLLVVDGVPDRPINNIDPEDVESFTILKDATATAVYGTRGANGVILINTKKGKIGKPNINVELNSSRSKFTELPDFIDAPTFMNLYNESLSTRGRTPQYDPAVIAKHASGEDPDLYPNVNWYDYLFNDFSSASRANLNVSGGVDAAKYYVSAGYYTEKGMFKQAEAQSFNSTLKLDRFNFNSNVSVKVTKSTNLELGINGFITNYNAPSAGVNAIFDYATQQAPHVVPPIYSNGQWPKYPGVPFNPYYYLVANGYSNTYSNTVRSNIKVIQELDFLTKGLSFSTMFAFDAVNGSSLTRSRTLQSYLATGRDANGKLITRIAETGSDVLGFSADRNSNRRFYTETSLNYSRKFGNHDVSGLLLFNQSDYVDGNASDLISSIPFRQRSLVGRVNYGYKDKYFIESNFGYSGSENFVPSKRFGFFPSVGAGWVASNEKFFEPVKDVVSYLKVRYTYGLTGNSNTGSRFLFLSTLGDAFSYTFGIPGADRAYTGYQESRIGSEVQWETGFRHNLGVEINFLKDDLQLIVELFKEKRNDILLQNYTIPYISGFTNANIPYVNVGKTANRGIDVTLSYNKSFRDGFVTFRGTFNMNENKNIFDGLPPWQYSWLNRTGHAIGQRFGYVAMGLFKDQNEIDNAPTQAGDVRPGDIRYKDLNGDGIISSFDQQAIGYGSTPRILYGLNVGAGYKGFDFVLFFQGAGQVDFSYNGGTGTTPFSQGATFGNMYSKVTDRWTVDNPNPNAFYPRLSTNQDVTTNYYSSTWWVKRADYIRLKSAEVGYTFGIKALSKVAIKKLRIYANGTNLLTFSKWKFWDPELGDGRGASYPNISTFNLGLRANFN</sequence>
<dbReference type="EMBL" id="JSYN01000032">
    <property type="protein sequence ID" value="KIA91241.1"/>
    <property type="molecule type" value="Genomic_DNA"/>
</dbReference>
<evidence type="ECO:0000259" key="5">
    <source>
        <dbReference type="Pfam" id="PF07660"/>
    </source>
</evidence>